<evidence type="ECO:0000259" key="3">
    <source>
        <dbReference type="Pfam" id="PF16220"/>
    </source>
</evidence>
<protein>
    <submittedName>
        <fullName evidence="4">FecR family protein</fullName>
    </submittedName>
</protein>
<feature type="domain" description="FecR protein" evidence="2">
    <location>
        <begin position="165"/>
        <end position="257"/>
    </location>
</feature>
<keyword evidence="1" id="KW-0812">Transmembrane</keyword>
<evidence type="ECO:0000313" key="5">
    <source>
        <dbReference type="Proteomes" id="UP001157733"/>
    </source>
</evidence>
<dbReference type="PANTHER" id="PTHR30273:SF2">
    <property type="entry name" value="PROTEIN FECR"/>
    <property type="match status" value="1"/>
</dbReference>
<dbReference type="PANTHER" id="PTHR30273">
    <property type="entry name" value="PERIPLASMIC SIGNAL SENSOR AND SIGMA FACTOR ACTIVATOR FECR-RELATED"/>
    <property type="match status" value="1"/>
</dbReference>
<feature type="transmembrane region" description="Helical" evidence="1">
    <location>
        <begin position="136"/>
        <end position="156"/>
    </location>
</feature>
<dbReference type="InterPro" id="IPR012373">
    <property type="entry name" value="Ferrdict_sens_TM"/>
</dbReference>
<reference evidence="4 5" key="1">
    <citation type="submission" date="2022-09" db="EMBL/GenBank/DDBJ databases">
        <authorList>
            <person name="Kop L."/>
        </authorList>
    </citation>
    <scope>NUCLEOTIDE SEQUENCE [LARGE SCALE GENOMIC DNA]</scope>
    <source>
        <strain evidence="4 5">347</strain>
    </source>
</reference>
<dbReference type="Proteomes" id="UP001157733">
    <property type="component" value="Chromosome"/>
</dbReference>
<dbReference type="EMBL" id="OX336137">
    <property type="protein sequence ID" value="CAI2717590.1"/>
    <property type="molecule type" value="Genomic_DNA"/>
</dbReference>
<organism evidence="4 5">
    <name type="scientific">Nitrospina watsonii</name>
    <dbReference type="NCBI Taxonomy" id="1323948"/>
    <lineage>
        <taxon>Bacteria</taxon>
        <taxon>Pseudomonadati</taxon>
        <taxon>Nitrospinota/Tectimicrobiota group</taxon>
        <taxon>Nitrospinota</taxon>
        <taxon>Nitrospinia</taxon>
        <taxon>Nitrospinales</taxon>
        <taxon>Nitrospinaceae</taxon>
        <taxon>Nitrospina</taxon>
    </lineage>
</organism>
<gene>
    <name evidence="4" type="ORF">NSPWAT_0731</name>
</gene>
<evidence type="ECO:0000259" key="2">
    <source>
        <dbReference type="Pfam" id="PF04773"/>
    </source>
</evidence>
<name>A0ABN8VUW5_9BACT</name>
<keyword evidence="1" id="KW-0472">Membrane</keyword>
<dbReference type="Pfam" id="PF04773">
    <property type="entry name" value="FecR"/>
    <property type="match status" value="1"/>
</dbReference>
<dbReference type="Pfam" id="PF16220">
    <property type="entry name" value="DUF4880"/>
    <property type="match status" value="1"/>
</dbReference>
<evidence type="ECO:0000313" key="4">
    <source>
        <dbReference type="EMBL" id="CAI2717590.1"/>
    </source>
</evidence>
<feature type="domain" description="FecR N-terminal" evidence="3">
    <location>
        <begin position="50"/>
        <end position="91"/>
    </location>
</feature>
<sequence length="374" mass="41571">MKPILPRGMIGVCRAQRQVEKAGKIPLFSGSKGGSVSTSNQDKMPKAIWDEAVAWCIRLDAEPLAPESKRELDRWLEADALHRKAFDRAQEVWGELDRLPQASRAKPQSLTQNDFVSKRPRRPIPAGGLLRFRRGAMAWTALAACVALIVMTVFAGDLSLRFRADHQTGVGQMRAITLADGSRVFLNTDSALAVDYAGDRRKVRLLTGEAEFQVAHDPDRPFVVHTEEGTATALGTAFVVRQDGGRTTVSVLENRVRVALHSDSMSFSKAVVLSPAQQVRMQTGQLTSAQPVSLEKVNAWRRGKLIFENRPLEEVIDEVNRYHRGWIRIVGTDLKTLTVNGVFRTDQPEGMVTALEESLGLRAVRITDYLVFLY</sequence>
<keyword evidence="1" id="KW-1133">Transmembrane helix</keyword>
<dbReference type="PIRSF" id="PIRSF018266">
    <property type="entry name" value="FecR"/>
    <property type="match status" value="1"/>
</dbReference>
<dbReference type="InterPro" id="IPR006860">
    <property type="entry name" value="FecR"/>
</dbReference>
<evidence type="ECO:0000256" key="1">
    <source>
        <dbReference type="SAM" id="Phobius"/>
    </source>
</evidence>
<dbReference type="InterPro" id="IPR032623">
    <property type="entry name" value="FecR_N"/>
</dbReference>
<proteinExistence type="predicted"/>
<accession>A0ABN8VUW5</accession>
<dbReference type="Gene3D" id="2.60.120.1440">
    <property type="match status" value="1"/>
</dbReference>
<dbReference type="Gene3D" id="3.55.50.30">
    <property type="match status" value="1"/>
</dbReference>
<keyword evidence="5" id="KW-1185">Reference proteome</keyword>